<dbReference type="PANTHER" id="PTHR14464">
    <property type="entry name" value="EXONUCLEASE V"/>
    <property type="match status" value="1"/>
</dbReference>
<dbReference type="GO" id="GO:0036297">
    <property type="term" value="P:interstrand cross-link repair"/>
    <property type="evidence" value="ECO:0007669"/>
    <property type="project" value="TreeGrafter"/>
</dbReference>
<evidence type="ECO:0000256" key="2">
    <source>
        <dbReference type="SAM" id="MobiDB-lite"/>
    </source>
</evidence>
<feature type="compositionally biased region" description="Acidic residues" evidence="2">
    <location>
        <begin position="120"/>
        <end position="133"/>
    </location>
</feature>
<feature type="region of interest" description="Disordered" evidence="2">
    <location>
        <begin position="1027"/>
        <end position="1084"/>
    </location>
</feature>
<dbReference type="AlphaFoldDB" id="A0A2C6KLQ0"/>
<feature type="region of interest" description="Disordered" evidence="2">
    <location>
        <begin position="390"/>
        <end position="409"/>
    </location>
</feature>
<comment type="caution">
    <text evidence="3">The sequence shown here is derived from an EMBL/GenBank/DDBJ whole genome shotgun (WGS) entry which is preliminary data.</text>
</comment>
<protein>
    <submittedName>
        <fullName evidence="3">Defects in morphology 1</fullName>
    </submittedName>
</protein>
<keyword evidence="4" id="KW-1185">Reference proteome</keyword>
<feature type="compositionally biased region" description="Polar residues" evidence="2">
    <location>
        <begin position="988"/>
        <end position="1000"/>
    </location>
</feature>
<feature type="region of interest" description="Disordered" evidence="2">
    <location>
        <begin position="301"/>
        <end position="326"/>
    </location>
</feature>
<evidence type="ECO:0000313" key="4">
    <source>
        <dbReference type="Proteomes" id="UP000221165"/>
    </source>
</evidence>
<dbReference type="PANTHER" id="PTHR14464:SF4">
    <property type="entry name" value="EXONUCLEASE V"/>
    <property type="match status" value="1"/>
</dbReference>
<feature type="compositionally biased region" description="Polar residues" evidence="2">
    <location>
        <begin position="1072"/>
        <end position="1084"/>
    </location>
</feature>
<dbReference type="InterPro" id="IPR019190">
    <property type="entry name" value="EXOV"/>
</dbReference>
<accession>A0A2C6KLQ0</accession>
<dbReference type="Proteomes" id="UP000221165">
    <property type="component" value="Unassembled WGS sequence"/>
</dbReference>
<dbReference type="GeneID" id="94428129"/>
<feature type="compositionally biased region" description="Basic and acidic residues" evidence="2">
    <location>
        <begin position="567"/>
        <end position="583"/>
    </location>
</feature>
<reference evidence="3 4" key="1">
    <citation type="journal article" date="2017" name="Int. J. Parasitol.">
        <title>The genome of the protozoan parasite Cystoisospora suis and a reverse vaccinology approach to identify vaccine candidates.</title>
        <authorList>
            <person name="Palmieri N."/>
            <person name="Shrestha A."/>
            <person name="Ruttkowski B."/>
            <person name="Beck T."/>
            <person name="Vogl C."/>
            <person name="Tomley F."/>
            <person name="Blake D.P."/>
            <person name="Joachim A."/>
        </authorList>
    </citation>
    <scope>NUCLEOTIDE SEQUENCE [LARGE SCALE GENOMIC DNA]</scope>
    <source>
        <strain evidence="3 4">Wien I</strain>
    </source>
</reference>
<feature type="region of interest" description="Disordered" evidence="2">
    <location>
        <begin position="748"/>
        <end position="865"/>
    </location>
</feature>
<evidence type="ECO:0000256" key="1">
    <source>
        <dbReference type="ARBA" id="ARBA00009797"/>
    </source>
</evidence>
<dbReference type="RefSeq" id="XP_067923093.1">
    <property type="nucleotide sequence ID" value="XM_068064918.1"/>
</dbReference>
<evidence type="ECO:0000313" key="3">
    <source>
        <dbReference type="EMBL" id="PHJ21410.1"/>
    </source>
</evidence>
<feature type="compositionally biased region" description="Basic and acidic residues" evidence="2">
    <location>
        <begin position="782"/>
        <end position="794"/>
    </location>
</feature>
<gene>
    <name evidence="3" type="ORF">CSUI_004733</name>
</gene>
<dbReference type="GO" id="GO:0005634">
    <property type="term" value="C:nucleus"/>
    <property type="evidence" value="ECO:0007669"/>
    <property type="project" value="TreeGrafter"/>
</dbReference>
<dbReference type="Pfam" id="PF09810">
    <property type="entry name" value="Exo5"/>
    <property type="match status" value="1"/>
</dbReference>
<name>A0A2C6KLQ0_9APIC</name>
<dbReference type="VEuPathDB" id="ToxoDB:CSUI_004733"/>
<feature type="region of interest" description="Disordered" evidence="2">
    <location>
        <begin position="120"/>
        <end position="143"/>
    </location>
</feature>
<feature type="compositionally biased region" description="Polar residues" evidence="2">
    <location>
        <begin position="584"/>
        <end position="593"/>
    </location>
</feature>
<sequence length="1099" mass="122631">MAFKLLNSISQLQQLYERGVCRELWVFGEVCRGVMVRGVIDELRIVKKKMKKKTRSLFPGSIKDERDHRIPGRIRTEAIPFSSSSSFACSARSEGEEGQRTETSSSSTCAFDLIEIPDWEEEQRQEEEEEEVNDVSWKGKEKENKKMSRRWRAPWMFSSPGGNSVPERDLKGRRPSTSLQGPCERMKEKGRGRSSPFAESQGRGDVDSEEEEEEERFFVLLSDNKTRSVKKTPGLSQKQTSALQLQIYWYLLDRLRHEPIPTDSFFSAFKLDPRAELTNPLLLTAAQAANVPLMAPRGVRTPKEDEEKMKKKQSGRVDTRDGSTPTMDVEMTVSEEDAESMKNDMAVVYMKGETTEEEKEKEDEEEVVDLTGDNELDTIKCSQEDLNVSLGKETRRKEEEEEEAGGEKRSQVLRLDALLKKFQEAWRQLPNLWREIHVVYECEGEEFAREKIPYHGETVEYSLQDLTSWWKGHRPAETLQSSEKWKCRSCPFLAQCKATPLDDQERKAALIEQEQADEENKRALEEFDETLALQQEQQRLEDLLRQKWQQSRRNQKAQTDSYTGADSRAEALHLSERNTRRNESSQAVNERTMTDKYQSVCDPSRGNRTHIQSGSHIFQNTEITSTEISSDKTRGTSDSCSVVSPVSRLSTGSVSKIQVEPSQSCSHVNTEHIGEVACYESKTHSSLSTPSYSRHTGLISNDVGKVVVGKELMGSRHLTQQRTVIMHSHQSRSGGGGQWVMTGRPCERDGLKSDVSSEPGLGYLNRGPASSRKRRFAGLFTTRDEQAPSKHKSQEIQGNARADSQVPRAFPGESTKERLAESKNMTGPLPVPGTGGPKSVAGFAPCGDETQHPSEHRRSKGQDSLQDCLADAGAAGNQKKGHECLMADLYTRSSAAHEKDDLCLLVSKGQQRTGSRQQQNGSAVNCSAHGPEHPKARIARTAVTSACTAEQAGREGAFTAEPCPVIGVSEACRRRSSSRFESFCSVSDPDTPQQAATNVTPAKRSNELLASRVSRSKERSNGHLLAQAQLPGKPEAGAEPGGTQNGVGKGVNCRVQEEKHGRSRGIRRGVQTKRQQSSGAKSSATFLGQCQITKYFKKP</sequence>
<feature type="compositionally biased region" description="Polar residues" evidence="2">
    <location>
        <begin position="547"/>
        <end position="564"/>
    </location>
</feature>
<feature type="region of interest" description="Disordered" evidence="2">
    <location>
        <begin position="983"/>
        <end position="1004"/>
    </location>
</feature>
<feature type="compositionally biased region" description="Basic residues" evidence="2">
    <location>
        <begin position="1061"/>
        <end position="1071"/>
    </location>
</feature>
<dbReference type="OrthoDB" id="354769at2759"/>
<comment type="similarity">
    <text evidence="1">Belongs to the EXO5 family.</text>
</comment>
<feature type="region of interest" description="Disordered" evidence="2">
    <location>
        <begin position="547"/>
        <end position="593"/>
    </location>
</feature>
<feature type="compositionally biased region" description="Polar residues" evidence="2">
    <location>
        <begin position="910"/>
        <end position="925"/>
    </location>
</feature>
<dbReference type="EMBL" id="MIGC01002258">
    <property type="protein sequence ID" value="PHJ21410.1"/>
    <property type="molecule type" value="Genomic_DNA"/>
</dbReference>
<feature type="compositionally biased region" description="Basic and acidic residues" evidence="2">
    <location>
        <begin position="301"/>
        <end position="321"/>
    </location>
</feature>
<organism evidence="3 4">
    <name type="scientific">Cystoisospora suis</name>
    <dbReference type="NCBI Taxonomy" id="483139"/>
    <lineage>
        <taxon>Eukaryota</taxon>
        <taxon>Sar</taxon>
        <taxon>Alveolata</taxon>
        <taxon>Apicomplexa</taxon>
        <taxon>Conoidasida</taxon>
        <taxon>Coccidia</taxon>
        <taxon>Eucoccidiorida</taxon>
        <taxon>Eimeriorina</taxon>
        <taxon>Sarcocystidae</taxon>
        <taxon>Cystoisospora</taxon>
    </lineage>
</organism>
<proteinExistence type="inferred from homology"/>
<feature type="region of interest" description="Disordered" evidence="2">
    <location>
        <begin position="910"/>
        <end position="936"/>
    </location>
</feature>
<dbReference type="GO" id="GO:0045145">
    <property type="term" value="F:single-stranded DNA 5'-3' DNA exonuclease activity"/>
    <property type="evidence" value="ECO:0007669"/>
    <property type="project" value="InterPro"/>
</dbReference>
<feature type="compositionally biased region" description="Gly residues" evidence="2">
    <location>
        <begin position="1039"/>
        <end position="1049"/>
    </location>
</feature>
<feature type="region of interest" description="Disordered" evidence="2">
    <location>
        <begin position="157"/>
        <end position="215"/>
    </location>
</feature>